<proteinExistence type="predicted"/>
<keyword evidence="2" id="KW-0812">Transmembrane</keyword>
<dbReference type="RefSeq" id="WP_103426925.1">
    <property type="nucleotide sequence ID" value="NZ_CP026309.1"/>
</dbReference>
<dbReference type="Proteomes" id="UP000236584">
    <property type="component" value="Chromosome"/>
</dbReference>
<evidence type="ECO:0000313" key="4">
    <source>
        <dbReference type="EMBL" id="AUV83236.1"/>
    </source>
</evidence>
<evidence type="ECO:0000259" key="3">
    <source>
        <dbReference type="Pfam" id="PF24463"/>
    </source>
</evidence>
<dbReference type="AlphaFoldDB" id="A0A2I8VMT5"/>
<organism evidence="4 5">
    <name type="scientific">Salinigranum rubrum</name>
    <dbReference type="NCBI Taxonomy" id="755307"/>
    <lineage>
        <taxon>Archaea</taxon>
        <taxon>Methanobacteriati</taxon>
        <taxon>Methanobacteriota</taxon>
        <taxon>Stenosarchaea group</taxon>
        <taxon>Halobacteria</taxon>
        <taxon>Halobacteriales</taxon>
        <taxon>Haloferacaceae</taxon>
        <taxon>Salinigranum</taxon>
    </lineage>
</organism>
<gene>
    <name evidence="4" type="ORF">C2R22_17620</name>
</gene>
<feature type="transmembrane region" description="Helical" evidence="2">
    <location>
        <begin position="6"/>
        <end position="25"/>
    </location>
</feature>
<evidence type="ECO:0000313" key="5">
    <source>
        <dbReference type="Proteomes" id="UP000236584"/>
    </source>
</evidence>
<feature type="compositionally biased region" description="Low complexity" evidence="1">
    <location>
        <begin position="53"/>
        <end position="67"/>
    </location>
</feature>
<dbReference type="InterPro" id="IPR055999">
    <property type="entry name" value="DUF7577"/>
</dbReference>
<accession>A0A2I8VMT5</accession>
<sequence>MDVWGWIAVYAVGLTLLQLLVYRYLLNSGGSLRRRVGTPFSDGDGDRDASWMDGSSSPPGDSGSARSSGDDDTAGRDVPSSRGLDAWPKERARVAPEPQQPRPAETDGRPCRHCGAVNEADPTFTRCWNCTSELRA</sequence>
<keyword evidence="2" id="KW-0472">Membrane</keyword>
<name>A0A2I8VMT5_9EURY</name>
<protein>
    <recommendedName>
        <fullName evidence="3">DUF7577 domain-containing protein</fullName>
    </recommendedName>
</protein>
<dbReference type="GeneID" id="35593950"/>
<dbReference type="Pfam" id="PF24463">
    <property type="entry name" value="DUF7577"/>
    <property type="match status" value="1"/>
</dbReference>
<feature type="domain" description="DUF7577" evidence="3">
    <location>
        <begin position="108"/>
        <end position="135"/>
    </location>
</feature>
<keyword evidence="2" id="KW-1133">Transmembrane helix</keyword>
<dbReference type="EMBL" id="CP026309">
    <property type="protein sequence ID" value="AUV83236.1"/>
    <property type="molecule type" value="Genomic_DNA"/>
</dbReference>
<evidence type="ECO:0000256" key="1">
    <source>
        <dbReference type="SAM" id="MobiDB-lite"/>
    </source>
</evidence>
<evidence type="ECO:0000256" key="2">
    <source>
        <dbReference type="SAM" id="Phobius"/>
    </source>
</evidence>
<feature type="region of interest" description="Disordered" evidence="1">
    <location>
        <begin position="33"/>
        <end position="116"/>
    </location>
</feature>
<dbReference type="OrthoDB" id="330661at2157"/>
<dbReference type="KEGG" id="srub:C2R22_17620"/>
<keyword evidence="5" id="KW-1185">Reference proteome</keyword>
<reference evidence="4 5" key="1">
    <citation type="submission" date="2018-01" db="EMBL/GenBank/DDBJ databases">
        <title>Complete genome sequence of Salinigranum rubrum GX10T, an extremely halophilic archaeon isolated from a marine solar saltern.</title>
        <authorList>
            <person name="Han S."/>
        </authorList>
    </citation>
    <scope>NUCLEOTIDE SEQUENCE [LARGE SCALE GENOMIC DNA]</scope>
    <source>
        <strain evidence="4 5">GX10</strain>
    </source>
</reference>